<evidence type="ECO:0000256" key="3">
    <source>
        <dbReference type="ARBA" id="ARBA00023157"/>
    </source>
</evidence>
<dbReference type="Gene3D" id="3.40.30.10">
    <property type="entry name" value="Glutaredoxin"/>
    <property type="match status" value="1"/>
</dbReference>
<dbReference type="PANTHER" id="PTHR10438:SF463">
    <property type="entry name" value="THIOREDOXIN"/>
    <property type="match status" value="1"/>
</dbReference>
<accession>A0A7I8V6E1</accession>
<dbReference type="AlphaFoldDB" id="A0A7I8V6E1"/>
<dbReference type="SUPFAM" id="SSF52833">
    <property type="entry name" value="Thioredoxin-like"/>
    <property type="match status" value="1"/>
</dbReference>
<dbReference type="InterPro" id="IPR017937">
    <property type="entry name" value="Thioredoxin_CS"/>
</dbReference>
<dbReference type="PRINTS" id="PR00421">
    <property type="entry name" value="THIOREDOXIN"/>
</dbReference>
<dbReference type="EMBL" id="CAJFCJ010000002">
    <property type="protein sequence ID" value="CAD5111804.1"/>
    <property type="molecule type" value="Genomic_DNA"/>
</dbReference>
<evidence type="ECO:0000256" key="2">
    <source>
        <dbReference type="ARBA" id="ARBA00022490"/>
    </source>
</evidence>
<dbReference type="PANTHER" id="PTHR10438">
    <property type="entry name" value="THIOREDOXIN"/>
    <property type="match status" value="1"/>
</dbReference>
<dbReference type="CDD" id="cd02947">
    <property type="entry name" value="TRX_family"/>
    <property type="match status" value="1"/>
</dbReference>
<dbReference type="InterPro" id="IPR050620">
    <property type="entry name" value="Thioredoxin_H-type-like"/>
</dbReference>
<dbReference type="Pfam" id="PF00085">
    <property type="entry name" value="Thioredoxin"/>
    <property type="match status" value="1"/>
</dbReference>
<keyword evidence="7" id="KW-1185">Reference proteome</keyword>
<keyword evidence="3" id="KW-1015">Disulfide bond</keyword>
<sequence>MDPGILCKGNPIKGVHGISFIYQRHINDRDIRLMDIDYLGSVSRLCGVILRTFHLPACKKNMPVTEIDTEEGVRSLINDVKDQVIVIDFWASWCGPCRMIGPHFDNWAKEAEYESIKFVKVDVDEVGELAEEFGIQCMPTFMFFKNGEKIDEISGANKDRLKELLDKYK</sequence>
<evidence type="ECO:0000259" key="5">
    <source>
        <dbReference type="PROSITE" id="PS51352"/>
    </source>
</evidence>
<evidence type="ECO:0000313" key="6">
    <source>
        <dbReference type="EMBL" id="CAD5111804.1"/>
    </source>
</evidence>
<dbReference type="FunFam" id="3.40.30.10:FF:000245">
    <property type="entry name" value="Thioredoxin"/>
    <property type="match status" value="1"/>
</dbReference>
<dbReference type="GO" id="GO:0005737">
    <property type="term" value="C:cytoplasm"/>
    <property type="evidence" value="ECO:0007669"/>
    <property type="project" value="UniProtKB-SubCell"/>
</dbReference>
<evidence type="ECO:0000256" key="1">
    <source>
        <dbReference type="ARBA" id="ARBA00004496"/>
    </source>
</evidence>
<proteinExistence type="inferred from homology"/>
<comment type="subcellular location">
    <subcellularLocation>
        <location evidence="1">Cytoplasm</location>
    </subcellularLocation>
</comment>
<dbReference type="Proteomes" id="UP000549394">
    <property type="component" value="Unassembled WGS sequence"/>
</dbReference>
<keyword evidence="2" id="KW-0963">Cytoplasm</keyword>
<dbReference type="PROSITE" id="PS00194">
    <property type="entry name" value="THIOREDOXIN_1"/>
    <property type="match status" value="1"/>
</dbReference>
<dbReference type="InterPro" id="IPR005746">
    <property type="entry name" value="Thioredoxin"/>
</dbReference>
<feature type="domain" description="Thioredoxin" evidence="5">
    <location>
        <begin position="55"/>
        <end position="169"/>
    </location>
</feature>
<dbReference type="InterPro" id="IPR036249">
    <property type="entry name" value="Thioredoxin-like_sf"/>
</dbReference>
<dbReference type="InterPro" id="IPR013766">
    <property type="entry name" value="Thioredoxin_domain"/>
</dbReference>
<name>A0A7I8V6E1_9ANNE</name>
<gene>
    <name evidence="6" type="ORF">DGYR_LOCUS1036</name>
</gene>
<protein>
    <submittedName>
        <fullName evidence="6">DgyrCDS1077</fullName>
    </submittedName>
</protein>
<comment type="similarity">
    <text evidence="4">Belongs to the thioredoxin family. Plant H-type subfamily.</text>
</comment>
<reference evidence="6 7" key="1">
    <citation type="submission" date="2020-08" db="EMBL/GenBank/DDBJ databases">
        <authorList>
            <person name="Hejnol A."/>
        </authorList>
    </citation>
    <scope>NUCLEOTIDE SEQUENCE [LARGE SCALE GENOMIC DNA]</scope>
</reference>
<dbReference type="PROSITE" id="PS51352">
    <property type="entry name" value="THIOREDOXIN_2"/>
    <property type="match status" value="1"/>
</dbReference>
<dbReference type="NCBIfam" id="TIGR01068">
    <property type="entry name" value="thioredoxin"/>
    <property type="match status" value="1"/>
</dbReference>
<dbReference type="OrthoDB" id="2121326at2759"/>
<organism evidence="6 7">
    <name type="scientific">Dimorphilus gyrociliatus</name>
    <dbReference type="NCBI Taxonomy" id="2664684"/>
    <lineage>
        <taxon>Eukaryota</taxon>
        <taxon>Metazoa</taxon>
        <taxon>Spiralia</taxon>
        <taxon>Lophotrochozoa</taxon>
        <taxon>Annelida</taxon>
        <taxon>Polychaeta</taxon>
        <taxon>Polychaeta incertae sedis</taxon>
        <taxon>Dinophilidae</taxon>
        <taxon>Dimorphilus</taxon>
    </lineage>
</organism>
<dbReference type="GO" id="GO:0015035">
    <property type="term" value="F:protein-disulfide reductase activity"/>
    <property type="evidence" value="ECO:0007669"/>
    <property type="project" value="InterPro"/>
</dbReference>
<evidence type="ECO:0000256" key="4">
    <source>
        <dbReference type="ARBA" id="ARBA00038353"/>
    </source>
</evidence>
<evidence type="ECO:0000313" key="7">
    <source>
        <dbReference type="Proteomes" id="UP000549394"/>
    </source>
</evidence>
<comment type="caution">
    <text evidence="6">The sequence shown here is derived from an EMBL/GenBank/DDBJ whole genome shotgun (WGS) entry which is preliminary data.</text>
</comment>